<gene>
    <name evidence="1" type="ORF">B5L96_22040</name>
</gene>
<dbReference type="EMBL" id="NDBK01000089">
    <property type="protein sequence ID" value="OVF67483.1"/>
    <property type="molecule type" value="Genomic_DNA"/>
</dbReference>
<dbReference type="Proteomes" id="UP000196447">
    <property type="component" value="Unassembled WGS sequence"/>
</dbReference>
<name>A0A422ZKF0_KLEPN</name>
<evidence type="ECO:0000313" key="2">
    <source>
        <dbReference type="Proteomes" id="UP000196447"/>
    </source>
</evidence>
<accession>A0A422ZKF0</accession>
<reference evidence="1 2" key="1">
    <citation type="submission" date="2017-03" db="EMBL/GenBank/DDBJ databases">
        <authorList>
            <person name="Fouts D."/>
            <person name="Stalin M.J."/>
            <person name="Chen L."/>
            <person name="Wright M."/>
            <person name="Sutton G."/>
            <person name="Nguyen K."/>
            <person name="Vanduin D."/>
            <person name="Rojas L."/>
            <person name="Hujer A."/>
            <person name="Hujer K."/>
            <person name="Bonomo R."/>
            <person name="Kreiswirth B."/>
            <person name="Adams M."/>
        </authorList>
    </citation>
    <scope>NUCLEOTIDE SEQUENCE [LARGE SCALE GENOMIC DNA]</scope>
    <source>
        <strain evidence="1 2">39383</strain>
    </source>
</reference>
<comment type="caution">
    <text evidence="1">The sequence shown here is derived from an EMBL/GenBank/DDBJ whole genome shotgun (WGS) entry which is preliminary data.</text>
</comment>
<protein>
    <submittedName>
        <fullName evidence="1">Uncharacterized protein</fullName>
    </submittedName>
</protein>
<sequence length="61" mass="6534">MGSCAAPSAKGDDKFITTDYLQQCLVTDQLILGVRQRQQAFALGGGEDRTAGHAVSFFLKT</sequence>
<dbReference type="AlphaFoldDB" id="A0A422ZKF0"/>
<organism evidence="1 2">
    <name type="scientific">Klebsiella pneumoniae</name>
    <dbReference type="NCBI Taxonomy" id="573"/>
    <lineage>
        <taxon>Bacteria</taxon>
        <taxon>Pseudomonadati</taxon>
        <taxon>Pseudomonadota</taxon>
        <taxon>Gammaproteobacteria</taxon>
        <taxon>Enterobacterales</taxon>
        <taxon>Enterobacteriaceae</taxon>
        <taxon>Klebsiella/Raoultella group</taxon>
        <taxon>Klebsiella</taxon>
        <taxon>Klebsiella pneumoniae complex</taxon>
    </lineage>
</organism>
<evidence type="ECO:0000313" key="1">
    <source>
        <dbReference type="EMBL" id="OVF67483.1"/>
    </source>
</evidence>
<proteinExistence type="predicted"/>